<proteinExistence type="predicted"/>
<gene>
    <name evidence="1" type="ORF">GCM10022392_16570</name>
</gene>
<sequence length="314" mass="35897">MTSPSDSLLIERLGAGNMDDLAALHQAVYQRSPAADHFPKKYDTAYTGAKYIGYLAYNQLKQPVAFYGVIPTLLWYDGKSILAAQSADTMTHPGYRNLGLFTRLANHTYTLCKQEGIRVVFGFPNQNSLPGFINKLNWHCTEVMERFEIPVKALPLEKIAYKFPLLKPVYRRYQQWILKPYLRLAPGIANSVLADCFDGVYRDDQYFKYKTYSNTQVIQIDQSLFWIKLQNGLYIGDIGNVGDDFNRTLEKLRHLAGKLGLPAIHFQVSPGTALHRLFAAYLKPQPSYHVIFKSIDTDIITNRFKFTFADIDIF</sequence>
<name>A0ABP7WQL6_9SPHI</name>
<evidence type="ECO:0000313" key="1">
    <source>
        <dbReference type="EMBL" id="GAA4094468.1"/>
    </source>
</evidence>
<organism evidence="1 2">
    <name type="scientific">Mucilaginibacter panaciglaebae</name>
    <dbReference type="NCBI Taxonomy" id="502331"/>
    <lineage>
        <taxon>Bacteria</taxon>
        <taxon>Pseudomonadati</taxon>
        <taxon>Bacteroidota</taxon>
        <taxon>Sphingobacteriia</taxon>
        <taxon>Sphingobacteriales</taxon>
        <taxon>Sphingobacteriaceae</taxon>
        <taxon>Mucilaginibacter</taxon>
    </lineage>
</organism>
<protein>
    <recommendedName>
        <fullName evidence="3">GNAT family N-acetyltransferase</fullName>
    </recommendedName>
</protein>
<evidence type="ECO:0008006" key="3">
    <source>
        <dbReference type="Google" id="ProtNLM"/>
    </source>
</evidence>
<comment type="caution">
    <text evidence="1">The sequence shown here is derived from an EMBL/GenBank/DDBJ whole genome shotgun (WGS) entry which is preliminary data.</text>
</comment>
<dbReference type="EMBL" id="BAABCV010000005">
    <property type="protein sequence ID" value="GAA4094468.1"/>
    <property type="molecule type" value="Genomic_DNA"/>
</dbReference>
<dbReference type="SUPFAM" id="SSF55729">
    <property type="entry name" value="Acyl-CoA N-acyltransferases (Nat)"/>
    <property type="match status" value="1"/>
</dbReference>
<keyword evidence="2" id="KW-1185">Reference proteome</keyword>
<dbReference type="Pfam" id="PF13527">
    <property type="entry name" value="Acetyltransf_9"/>
    <property type="match status" value="1"/>
</dbReference>
<accession>A0ABP7WQL6</accession>
<dbReference type="Proteomes" id="UP001500841">
    <property type="component" value="Unassembled WGS sequence"/>
</dbReference>
<dbReference type="InterPro" id="IPR016181">
    <property type="entry name" value="Acyl_CoA_acyltransferase"/>
</dbReference>
<evidence type="ECO:0000313" key="2">
    <source>
        <dbReference type="Proteomes" id="UP001500841"/>
    </source>
</evidence>
<dbReference type="Gene3D" id="3.40.630.30">
    <property type="match status" value="1"/>
</dbReference>
<dbReference type="RefSeq" id="WP_345102817.1">
    <property type="nucleotide sequence ID" value="NZ_BAABCV010000005.1"/>
</dbReference>
<reference evidence="2" key="1">
    <citation type="journal article" date="2019" name="Int. J. Syst. Evol. Microbiol.">
        <title>The Global Catalogue of Microorganisms (GCM) 10K type strain sequencing project: providing services to taxonomists for standard genome sequencing and annotation.</title>
        <authorList>
            <consortium name="The Broad Institute Genomics Platform"/>
            <consortium name="The Broad Institute Genome Sequencing Center for Infectious Disease"/>
            <person name="Wu L."/>
            <person name="Ma J."/>
        </authorList>
    </citation>
    <scope>NUCLEOTIDE SEQUENCE [LARGE SCALE GENOMIC DNA]</scope>
    <source>
        <strain evidence="2">JCM 17085</strain>
    </source>
</reference>